<dbReference type="PROSITE" id="PS51257">
    <property type="entry name" value="PROKAR_LIPOPROTEIN"/>
    <property type="match status" value="1"/>
</dbReference>
<evidence type="ECO:0000256" key="1">
    <source>
        <dbReference type="SAM" id="MobiDB-lite"/>
    </source>
</evidence>
<keyword evidence="2" id="KW-0732">Signal</keyword>
<sequence>MKILLLVLSSLFTLTVACSSSTSSDTPDPSDASSDAPFESGRNDAMSVVLSYTYGNQITGSTLEILANGTVSGTERTCCPPKIEPTSPNSLSADALNTLLSQIETAAGTQPTVTEKDAGQAGDNSGALIVYAASGARVIIREVSNSRDGAIEKANSSQAATAIRGLVNGYVAVDIE</sequence>
<evidence type="ECO:0000313" key="3">
    <source>
        <dbReference type="EMBL" id="WXB10550.1"/>
    </source>
</evidence>
<dbReference type="Proteomes" id="UP001374803">
    <property type="component" value="Chromosome"/>
</dbReference>
<evidence type="ECO:0000256" key="2">
    <source>
        <dbReference type="SAM" id="SignalP"/>
    </source>
</evidence>
<keyword evidence="4" id="KW-1185">Reference proteome</keyword>
<dbReference type="EMBL" id="CP089983">
    <property type="protein sequence ID" value="WXB10550.1"/>
    <property type="molecule type" value="Genomic_DNA"/>
</dbReference>
<feature type="signal peptide" evidence="2">
    <location>
        <begin position="1"/>
        <end position="19"/>
    </location>
</feature>
<evidence type="ECO:0000313" key="4">
    <source>
        <dbReference type="Proteomes" id="UP001374803"/>
    </source>
</evidence>
<accession>A0ABZ2LIH7</accession>
<feature type="region of interest" description="Disordered" evidence="1">
    <location>
        <begin position="20"/>
        <end position="40"/>
    </location>
</feature>
<gene>
    <name evidence="3" type="ORF">LVJ94_25405</name>
</gene>
<feature type="compositionally biased region" description="Low complexity" evidence="1">
    <location>
        <begin position="20"/>
        <end position="37"/>
    </location>
</feature>
<reference evidence="3" key="1">
    <citation type="submission" date="2021-12" db="EMBL/GenBank/DDBJ databases">
        <title>Discovery of the Pendulisporaceae a myxobacterial family with distinct sporulation behavior and unique specialized metabolism.</title>
        <authorList>
            <person name="Garcia R."/>
            <person name="Popoff A."/>
            <person name="Bader C.D."/>
            <person name="Loehr J."/>
            <person name="Walesch S."/>
            <person name="Walt C."/>
            <person name="Boldt J."/>
            <person name="Bunk B."/>
            <person name="Haeckl F.J.F.P.J."/>
            <person name="Gunesch A.P."/>
            <person name="Birkelbach J."/>
            <person name="Nuebel U."/>
            <person name="Pietschmann T."/>
            <person name="Bach T."/>
            <person name="Mueller R."/>
        </authorList>
    </citation>
    <scope>NUCLEOTIDE SEQUENCE</scope>
    <source>
        <strain evidence="3">MSr11367</strain>
    </source>
</reference>
<protein>
    <submittedName>
        <fullName evidence="3">Uncharacterized protein</fullName>
    </submittedName>
</protein>
<name>A0ABZ2LIH7_9BACT</name>
<dbReference type="RefSeq" id="WP_394840225.1">
    <property type="nucleotide sequence ID" value="NZ_CP089929.1"/>
</dbReference>
<proteinExistence type="predicted"/>
<organism evidence="3 4">
    <name type="scientific">Pendulispora rubella</name>
    <dbReference type="NCBI Taxonomy" id="2741070"/>
    <lineage>
        <taxon>Bacteria</taxon>
        <taxon>Pseudomonadati</taxon>
        <taxon>Myxococcota</taxon>
        <taxon>Myxococcia</taxon>
        <taxon>Myxococcales</taxon>
        <taxon>Sorangiineae</taxon>
        <taxon>Pendulisporaceae</taxon>
        <taxon>Pendulispora</taxon>
    </lineage>
</organism>
<feature type="chain" id="PRO_5046370911" evidence="2">
    <location>
        <begin position="20"/>
        <end position="176"/>
    </location>
</feature>